<dbReference type="InterPro" id="IPR002884">
    <property type="entry name" value="P_dom"/>
</dbReference>
<evidence type="ECO:0000256" key="7">
    <source>
        <dbReference type="ARBA" id="ARBA00022837"/>
    </source>
</evidence>
<dbReference type="CDD" id="cd04059">
    <property type="entry name" value="Peptidases_S8_Protein_convertases_Kexins_Furin-like"/>
    <property type="match status" value="1"/>
</dbReference>
<dbReference type="Pfam" id="PF01483">
    <property type="entry name" value="P_proprotein"/>
    <property type="match status" value="1"/>
</dbReference>
<feature type="compositionally biased region" description="Low complexity" evidence="10">
    <location>
        <begin position="513"/>
        <end position="526"/>
    </location>
</feature>
<dbReference type="GO" id="GO:0004252">
    <property type="term" value="F:serine-type endopeptidase activity"/>
    <property type="evidence" value="ECO:0007669"/>
    <property type="project" value="UniProtKB-UniRule"/>
</dbReference>
<dbReference type="InterPro" id="IPR015500">
    <property type="entry name" value="Peptidase_S8_subtilisin-rel"/>
</dbReference>
<evidence type="ECO:0000256" key="1">
    <source>
        <dbReference type="ARBA" id="ARBA00005325"/>
    </source>
</evidence>
<keyword evidence="11" id="KW-0472">Membrane</keyword>
<proteinExistence type="inferred from homology"/>
<evidence type="ECO:0000313" key="15">
    <source>
        <dbReference type="Proteomes" id="UP000683360"/>
    </source>
</evidence>
<dbReference type="InterPro" id="IPR036852">
    <property type="entry name" value="Peptidase_S8/S53_dom_sf"/>
</dbReference>
<dbReference type="Pfam" id="PF00082">
    <property type="entry name" value="Peptidase_S8"/>
    <property type="match status" value="1"/>
</dbReference>
<organism evidence="14 15">
    <name type="scientific">Mytilus edulis</name>
    <name type="common">Blue mussel</name>
    <dbReference type="NCBI Taxonomy" id="6550"/>
    <lineage>
        <taxon>Eukaryota</taxon>
        <taxon>Metazoa</taxon>
        <taxon>Spiralia</taxon>
        <taxon>Lophotrochozoa</taxon>
        <taxon>Mollusca</taxon>
        <taxon>Bivalvia</taxon>
        <taxon>Autobranchia</taxon>
        <taxon>Pteriomorphia</taxon>
        <taxon>Mytilida</taxon>
        <taxon>Mytiloidea</taxon>
        <taxon>Mytilidae</taxon>
        <taxon>Mytilinae</taxon>
        <taxon>Mytilus</taxon>
    </lineage>
</organism>
<keyword evidence="4 12" id="KW-0732">Signal</keyword>
<feature type="signal peptide" evidence="12">
    <location>
        <begin position="1"/>
        <end position="18"/>
    </location>
</feature>
<dbReference type="InterPro" id="IPR000209">
    <property type="entry name" value="Peptidase_S8/S53_dom"/>
</dbReference>
<name>A0A8S3SZJ4_MYTED</name>
<feature type="active site" description="Charge relay system" evidence="8 9">
    <location>
        <position position="346"/>
    </location>
</feature>
<dbReference type="SUPFAM" id="SSF49785">
    <property type="entry name" value="Galactose-binding domain-like"/>
    <property type="match status" value="1"/>
</dbReference>
<dbReference type="PROSITE" id="PS51892">
    <property type="entry name" value="SUBTILASE"/>
    <property type="match status" value="1"/>
</dbReference>
<dbReference type="PANTHER" id="PTHR42884">
    <property type="entry name" value="PROPROTEIN CONVERTASE SUBTILISIN/KEXIN-RELATED"/>
    <property type="match status" value="1"/>
</dbReference>
<evidence type="ECO:0000256" key="11">
    <source>
        <dbReference type="SAM" id="Phobius"/>
    </source>
</evidence>
<evidence type="ECO:0000256" key="6">
    <source>
        <dbReference type="ARBA" id="ARBA00022825"/>
    </source>
</evidence>
<evidence type="ECO:0000256" key="10">
    <source>
        <dbReference type="SAM" id="MobiDB-lite"/>
    </source>
</evidence>
<dbReference type="AlphaFoldDB" id="A0A8S3SZJ4"/>
<comment type="caution">
    <text evidence="14">The sequence shown here is derived from an EMBL/GenBank/DDBJ whole genome shotgun (WGS) entry which is preliminary data.</text>
</comment>
<evidence type="ECO:0000256" key="3">
    <source>
        <dbReference type="ARBA" id="ARBA00022685"/>
    </source>
</evidence>
<evidence type="ECO:0000256" key="4">
    <source>
        <dbReference type="ARBA" id="ARBA00022729"/>
    </source>
</evidence>
<protein>
    <submittedName>
        <fullName evidence="14">FURIN</fullName>
        <ecNumber evidence="14">3.4.21.75</ecNumber>
    </submittedName>
</protein>
<evidence type="ECO:0000256" key="12">
    <source>
        <dbReference type="SAM" id="SignalP"/>
    </source>
</evidence>
<keyword evidence="7" id="KW-0106">Calcium</keyword>
<accession>A0A8S3SZJ4</accession>
<keyword evidence="11" id="KW-1133">Transmembrane helix</keyword>
<feature type="chain" id="PRO_5035833840" evidence="12">
    <location>
        <begin position="19"/>
        <end position="672"/>
    </location>
</feature>
<comment type="similarity">
    <text evidence="1">Belongs to the peptidase S8 family. Furin subfamily.</text>
</comment>
<keyword evidence="5 9" id="KW-0378">Hydrolase</keyword>
<evidence type="ECO:0000256" key="8">
    <source>
        <dbReference type="PIRSR" id="PIRSR615500-1"/>
    </source>
</evidence>
<feature type="active site" description="Charge relay system" evidence="8 9">
    <location>
        <position position="137"/>
    </location>
</feature>
<feature type="active site" description="Charge relay system" evidence="8 9">
    <location>
        <position position="174"/>
    </location>
</feature>
<evidence type="ECO:0000256" key="2">
    <source>
        <dbReference type="ARBA" id="ARBA00022670"/>
    </source>
</evidence>
<reference evidence="14" key="1">
    <citation type="submission" date="2021-03" db="EMBL/GenBank/DDBJ databases">
        <authorList>
            <person name="Bekaert M."/>
        </authorList>
    </citation>
    <scope>NUCLEOTIDE SEQUENCE</scope>
</reference>
<evidence type="ECO:0000313" key="14">
    <source>
        <dbReference type="EMBL" id="CAG2222110.1"/>
    </source>
</evidence>
<feature type="transmembrane region" description="Helical" evidence="11">
    <location>
        <begin position="627"/>
        <end position="648"/>
    </location>
</feature>
<dbReference type="GO" id="GO:0000139">
    <property type="term" value="C:Golgi membrane"/>
    <property type="evidence" value="ECO:0007669"/>
    <property type="project" value="TreeGrafter"/>
</dbReference>
<dbReference type="InterPro" id="IPR008979">
    <property type="entry name" value="Galactose-bd-like_sf"/>
</dbReference>
<keyword evidence="6 9" id="KW-0720">Serine protease</keyword>
<dbReference type="InterPro" id="IPR022398">
    <property type="entry name" value="Peptidase_S8_His-AS"/>
</dbReference>
<evidence type="ECO:0000259" key="13">
    <source>
        <dbReference type="PROSITE" id="PS51829"/>
    </source>
</evidence>
<dbReference type="InterPro" id="IPR023828">
    <property type="entry name" value="Peptidase_S8_Ser-AS"/>
</dbReference>
<sequence>MKFYELLICLQFYDIILCALIHEQEYTKQITPSSLRAEQIDQLKFINNVEYTGRIIVNTTRIEGFVERFCLNHAGYSFRRQVEFVQQEVRQPRVLKTADPEWYKLWHLNGEISPSMQINEAWNSGYTGRGIKIAILDDGLQTNHLDLVSNVDKVNDYDYIDDDYNPMPPNGSSHGTKVAGLIAAEKDNNKCIVGVAHHSSIVGVRLLGRRGLTDSEEAQALNHHINEIDIYSNSWGPTEGYGFFGPGVLTNEALTAGVQNGRNGKGAIYVWAAGNGGTTDNCNADGYVNSIYTVAITSVQLGQNAYYSEVCAPALAATYGGSEEDRYLTTTSTNDECNTYGNQGTSFSVPIASGIIALALQANPNLTWRDVQHLIVLTSSRKGFNDTYSDCSTSLWSSDTIHFSRSNIFIRYLEHVTVRIEFSYNRYRGVTELYLVSPSGTESHLLHYRYKDAIKYKTEGSLIWTFMSVHFWWENPVGTWRLKVGSYNGLCIEERTTVPTNKSKNTSDPKYVSTTTTSASIPTSFTEPTSTNSASIPTSFTEPTSTTSASIPTSFTEPTSTTSATIPTSFTELTSTSKAAQFVTVTTSDKLTTGTAIISDWTTLSTKPTTSSRGSDLSFLTSDNKPVIIGGFVAGLLILGAVLVFIGWKINVGRKKAVDSTTPSTEPAVFTA</sequence>
<dbReference type="Gene3D" id="3.40.50.200">
    <property type="entry name" value="Peptidase S8/S53 domain"/>
    <property type="match status" value="1"/>
</dbReference>
<gene>
    <name evidence="14" type="ORF">MEDL_35469</name>
</gene>
<keyword evidence="3" id="KW-0165">Cleavage on pair of basic residues</keyword>
<feature type="compositionally biased region" description="Low complexity" evidence="10">
    <location>
        <begin position="535"/>
        <end position="563"/>
    </location>
</feature>
<dbReference type="InterPro" id="IPR023827">
    <property type="entry name" value="Peptidase_S8_Asp-AS"/>
</dbReference>
<dbReference type="GO" id="GO:0005802">
    <property type="term" value="C:trans-Golgi network"/>
    <property type="evidence" value="ECO:0007669"/>
    <property type="project" value="TreeGrafter"/>
</dbReference>
<dbReference type="InterPro" id="IPR034182">
    <property type="entry name" value="Kexin/furin"/>
</dbReference>
<dbReference type="PROSITE" id="PS00136">
    <property type="entry name" value="SUBTILASE_ASP"/>
    <property type="match status" value="1"/>
</dbReference>
<evidence type="ECO:0000256" key="9">
    <source>
        <dbReference type="PROSITE-ProRule" id="PRU01240"/>
    </source>
</evidence>
<dbReference type="PROSITE" id="PS00138">
    <property type="entry name" value="SUBTILASE_SER"/>
    <property type="match status" value="1"/>
</dbReference>
<dbReference type="EC" id="3.4.21.75" evidence="14"/>
<dbReference type="EMBL" id="CAJPWZ010001724">
    <property type="protein sequence ID" value="CAG2222110.1"/>
    <property type="molecule type" value="Genomic_DNA"/>
</dbReference>
<dbReference type="PROSITE" id="PS00137">
    <property type="entry name" value="SUBTILASE_HIS"/>
    <property type="match status" value="1"/>
</dbReference>
<feature type="domain" description="P/Homo B" evidence="13">
    <location>
        <begin position="369"/>
        <end position="522"/>
    </location>
</feature>
<dbReference type="Gene3D" id="2.60.120.260">
    <property type="entry name" value="Galactose-binding domain-like"/>
    <property type="match status" value="1"/>
</dbReference>
<keyword evidence="2 9" id="KW-0645">Protease</keyword>
<dbReference type="PRINTS" id="PR00723">
    <property type="entry name" value="SUBTILISIN"/>
</dbReference>
<keyword evidence="15" id="KW-1185">Reference proteome</keyword>
<dbReference type="PANTHER" id="PTHR42884:SF14">
    <property type="entry name" value="NEUROENDOCRINE CONVERTASE 1"/>
    <property type="match status" value="1"/>
</dbReference>
<dbReference type="OrthoDB" id="6130213at2759"/>
<feature type="region of interest" description="Disordered" evidence="10">
    <location>
        <begin position="501"/>
        <end position="563"/>
    </location>
</feature>
<dbReference type="GO" id="GO:0016485">
    <property type="term" value="P:protein processing"/>
    <property type="evidence" value="ECO:0007669"/>
    <property type="project" value="TreeGrafter"/>
</dbReference>
<keyword evidence="11" id="KW-0812">Transmembrane</keyword>
<dbReference type="PROSITE" id="PS51829">
    <property type="entry name" value="P_HOMO_B"/>
    <property type="match status" value="1"/>
</dbReference>
<dbReference type="SUPFAM" id="SSF52743">
    <property type="entry name" value="Subtilisin-like"/>
    <property type="match status" value="1"/>
</dbReference>
<dbReference type="Proteomes" id="UP000683360">
    <property type="component" value="Unassembled WGS sequence"/>
</dbReference>
<evidence type="ECO:0000256" key="5">
    <source>
        <dbReference type="ARBA" id="ARBA00022801"/>
    </source>
</evidence>